<dbReference type="InterPro" id="IPR015421">
    <property type="entry name" value="PyrdxlP-dep_Trfase_major"/>
</dbReference>
<dbReference type="Gene3D" id="3.90.1150.10">
    <property type="entry name" value="Aspartate Aminotransferase, domain 1"/>
    <property type="match status" value="1"/>
</dbReference>
<dbReference type="EC" id="2.6.1.-" evidence="6"/>
<organism evidence="8 9">
    <name type="scientific">Rhizosphaericola mali</name>
    <dbReference type="NCBI Taxonomy" id="2545455"/>
    <lineage>
        <taxon>Bacteria</taxon>
        <taxon>Pseudomonadati</taxon>
        <taxon>Bacteroidota</taxon>
        <taxon>Chitinophagia</taxon>
        <taxon>Chitinophagales</taxon>
        <taxon>Chitinophagaceae</taxon>
        <taxon>Rhizosphaericola</taxon>
    </lineage>
</organism>
<dbReference type="InterPro" id="IPR015422">
    <property type="entry name" value="PyrdxlP-dep_Trfase_small"/>
</dbReference>
<dbReference type="PROSITE" id="PS00105">
    <property type="entry name" value="AA_TRANSFER_CLASS_1"/>
    <property type="match status" value="1"/>
</dbReference>
<dbReference type="PANTHER" id="PTHR46383">
    <property type="entry name" value="ASPARTATE AMINOTRANSFERASE"/>
    <property type="match status" value="1"/>
</dbReference>
<dbReference type="InterPro" id="IPR004839">
    <property type="entry name" value="Aminotransferase_I/II_large"/>
</dbReference>
<dbReference type="InterPro" id="IPR004838">
    <property type="entry name" value="NHTrfase_class1_PyrdxlP-BS"/>
</dbReference>
<comment type="similarity">
    <text evidence="2 6">Belongs to the class-I pyridoxal-phosphate-dependent aminotransferase family.</text>
</comment>
<comment type="cofactor">
    <cofactor evidence="1 6">
        <name>pyridoxal 5'-phosphate</name>
        <dbReference type="ChEBI" id="CHEBI:597326"/>
    </cofactor>
</comment>
<dbReference type="InterPro" id="IPR015424">
    <property type="entry name" value="PyrdxlP-dep_Trfase"/>
</dbReference>
<evidence type="ECO:0000256" key="5">
    <source>
        <dbReference type="ARBA" id="ARBA00022898"/>
    </source>
</evidence>
<dbReference type="GO" id="GO:0008483">
    <property type="term" value="F:transaminase activity"/>
    <property type="evidence" value="ECO:0007669"/>
    <property type="project" value="UniProtKB-KW"/>
</dbReference>
<keyword evidence="5" id="KW-0663">Pyridoxal phosphate</keyword>
<dbReference type="PANTHER" id="PTHR46383:SF1">
    <property type="entry name" value="ASPARTATE AMINOTRANSFERASE"/>
    <property type="match status" value="1"/>
</dbReference>
<protein>
    <recommendedName>
        <fullName evidence="6">Aminotransferase</fullName>
        <ecNumber evidence="6">2.6.1.-</ecNumber>
    </recommendedName>
</protein>
<evidence type="ECO:0000256" key="6">
    <source>
        <dbReference type="RuleBase" id="RU000481"/>
    </source>
</evidence>
<dbReference type="GO" id="GO:0030170">
    <property type="term" value="F:pyridoxal phosphate binding"/>
    <property type="evidence" value="ECO:0007669"/>
    <property type="project" value="InterPro"/>
</dbReference>
<gene>
    <name evidence="8" type="ORF">E0W69_002410</name>
</gene>
<evidence type="ECO:0000256" key="4">
    <source>
        <dbReference type="ARBA" id="ARBA00022679"/>
    </source>
</evidence>
<dbReference type="CDD" id="cd00609">
    <property type="entry name" value="AAT_like"/>
    <property type="match status" value="1"/>
</dbReference>
<dbReference type="Pfam" id="PF00155">
    <property type="entry name" value="Aminotran_1_2"/>
    <property type="match status" value="1"/>
</dbReference>
<dbReference type="EMBL" id="CP044016">
    <property type="protein sequence ID" value="QES87565.1"/>
    <property type="molecule type" value="Genomic_DNA"/>
</dbReference>
<dbReference type="SUPFAM" id="SSF53383">
    <property type="entry name" value="PLP-dependent transferases"/>
    <property type="match status" value="1"/>
</dbReference>
<evidence type="ECO:0000256" key="2">
    <source>
        <dbReference type="ARBA" id="ARBA00007441"/>
    </source>
</evidence>
<evidence type="ECO:0000256" key="1">
    <source>
        <dbReference type="ARBA" id="ARBA00001933"/>
    </source>
</evidence>
<dbReference type="FunFam" id="3.40.640.10:FF:000033">
    <property type="entry name" value="Aspartate aminotransferase"/>
    <property type="match status" value="1"/>
</dbReference>
<proteinExistence type="inferred from homology"/>
<reference evidence="8 9" key="1">
    <citation type="submission" date="2019-09" db="EMBL/GenBank/DDBJ databases">
        <title>Complete genome sequence of Arachidicoccus sp. B3-10 isolated from apple orchard soil.</title>
        <authorList>
            <person name="Kim H.S."/>
            <person name="Han K.-I."/>
            <person name="Suh M.K."/>
            <person name="Lee K.C."/>
            <person name="Eom M.K."/>
            <person name="Kim J.-S."/>
            <person name="Kang S.W."/>
            <person name="Sin Y."/>
            <person name="Lee J.-S."/>
        </authorList>
    </citation>
    <scope>NUCLEOTIDE SEQUENCE [LARGE SCALE GENOMIC DNA]</scope>
    <source>
        <strain evidence="8 9">B3-10</strain>
    </source>
</reference>
<keyword evidence="4 6" id="KW-0808">Transferase</keyword>
<name>A0A5P2FWK6_9BACT</name>
<evidence type="ECO:0000313" key="8">
    <source>
        <dbReference type="EMBL" id="QES87565.1"/>
    </source>
</evidence>
<dbReference type="Proteomes" id="UP000292424">
    <property type="component" value="Chromosome"/>
</dbReference>
<keyword evidence="9" id="KW-1185">Reference proteome</keyword>
<dbReference type="KEGG" id="arac:E0W69_002410"/>
<dbReference type="OrthoDB" id="9802328at2"/>
<keyword evidence="3 6" id="KW-0032">Aminotransferase</keyword>
<accession>A0A5P2FWK6</accession>
<evidence type="ECO:0000259" key="7">
    <source>
        <dbReference type="Pfam" id="PF00155"/>
    </source>
</evidence>
<dbReference type="AlphaFoldDB" id="A0A5P2FWK6"/>
<sequence length="396" mass="43356">MALSSFLNRFEEPATLKMAQMGRDLSAKGIEVINLSLGEPDFDTPQHIKDAAIKAINENYSHYTPVAGYLDARQAACTKLKRDNNLDYTADQIVYSTGAKQCLLNALLAIVDDGEEVVIPTPYWVTYSEQVKIARGEVVLVRTTAENGFKITPAELEAAITSKTKAFMFSSPCNPSGAVYSKEELAGLAEVFRKYPDVYIISDEIYEYINFVGAHESIAQFEDLKDRIILINGLSKGFAMTGWRVGFTASNTELAKAMIKIQGQFTSATNSVAQKAAVAAFTGDISSSKAMTAEFAKRRTRVLELIKEIPGLKCFAPEGAFYVFPDVSSYFGKSDGTTMIKNAEDMTLYLLNTAHVSSVDGAAFGEPLCVRFSFAASMENIEKAWKQVKEALANLS</sequence>
<evidence type="ECO:0000313" key="9">
    <source>
        <dbReference type="Proteomes" id="UP000292424"/>
    </source>
</evidence>
<dbReference type="InterPro" id="IPR050596">
    <property type="entry name" value="AspAT/PAT-like"/>
</dbReference>
<dbReference type="GO" id="GO:0006520">
    <property type="term" value="P:amino acid metabolic process"/>
    <property type="evidence" value="ECO:0007669"/>
    <property type="project" value="InterPro"/>
</dbReference>
<feature type="domain" description="Aminotransferase class I/classII large" evidence="7">
    <location>
        <begin position="31"/>
        <end position="385"/>
    </location>
</feature>
<dbReference type="Gene3D" id="3.40.640.10">
    <property type="entry name" value="Type I PLP-dependent aspartate aminotransferase-like (Major domain)"/>
    <property type="match status" value="1"/>
</dbReference>
<dbReference type="RefSeq" id="WP_131328446.1">
    <property type="nucleotide sequence ID" value="NZ_CP044016.1"/>
</dbReference>
<evidence type="ECO:0000256" key="3">
    <source>
        <dbReference type="ARBA" id="ARBA00022576"/>
    </source>
</evidence>